<evidence type="ECO:0000259" key="4">
    <source>
        <dbReference type="Pfam" id="PF00135"/>
    </source>
</evidence>
<proteinExistence type="inferred from homology"/>
<dbReference type="SUPFAM" id="SSF53474">
    <property type="entry name" value="alpha/beta-Hydrolases"/>
    <property type="match status" value="1"/>
</dbReference>
<dbReference type="InterPro" id="IPR002018">
    <property type="entry name" value="CarbesteraseB"/>
</dbReference>
<dbReference type="AlphaFoldDB" id="A0A915JX95"/>
<keyword evidence="3" id="KW-0472">Membrane</keyword>
<keyword evidence="3" id="KW-1133">Transmembrane helix</keyword>
<dbReference type="InterPro" id="IPR029058">
    <property type="entry name" value="AB_hydrolase_fold"/>
</dbReference>
<evidence type="ECO:0000256" key="3">
    <source>
        <dbReference type="SAM" id="Phobius"/>
    </source>
</evidence>
<name>A0A915JX95_ROMCU</name>
<comment type="similarity">
    <text evidence="1">Belongs to the type-B carboxylesterase/lipase family.</text>
</comment>
<dbReference type="WBParaSite" id="nRc.2.0.1.t31055-RA">
    <property type="protein sequence ID" value="nRc.2.0.1.t31055-RA"/>
    <property type="gene ID" value="nRc.2.0.1.g31055"/>
</dbReference>
<sequence>MIEKMTKENEQERRESCDKNRNDDVIEADIEFLAPCYKEAAAYSNNKQNVYLYSFEHVPKNPIYEEEYVNMDLFGNKRKIRKQQHTVFDAAFHGLDHSYIFTKGYTSNFHFQYDKDDAKISSYWTKFITNFAKYGNPTPEPIDNITWPSFTVENPTYLSFKLPLAIKREEFYWRNVSFWTDYVPQLIKKIASPDNRTAAPLSDDERIQLAAYKRAWWALWILVAAVAFVLWIIVICMVAQKCISAKSRPYKNIIVANG</sequence>
<evidence type="ECO:0000313" key="5">
    <source>
        <dbReference type="Proteomes" id="UP000887565"/>
    </source>
</evidence>
<dbReference type="Proteomes" id="UP000887565">
    <property type="component" value="Unplaced"/>
</dbReference>
<reference evidence="6" key="1">
    <citation type="submission" date="2022-11" db="UniProtKB">
        <authorList>
            <consortium name="WormBaseParasite"/>
        </authorList>
    </citation>
    <scope>IDENTIFICATION</scope>
</reference>
<protein>
    <submittedName>
        <fullName evidence="6">Carboxylesterase type B domain-containing protein</fullName>
    </submittedName>
</protein>
<accession>A0A915JX95</accession>
<feature type="transmembrane region" description="Helical" evidence="3">
    <location>
        <begin position="215"/>
        <end position="239"/>
    </location>
</feature>
<dbReference type="Gene3D" id="3.40.50.1820">
    <property type="entry name" value="alpha/beta hydrolase"/>
    <property type="match status" value="1"/>
</dbReference>
<keyword evidence="5" id="KW-1185">Reference proteome</keyword>
<evidence type="ECO:0000256" key="2">
    <source>
        <dbReference type="SAM" id="MobiDB-lite"/>
    </source>
</evidence>
<dbReference type="Pfam" id="PF00135">
    <property type="entry name" value="COesterase"/>
    <property type="match status" value="1"/>
</dbReference>
<feature type="domain" description="Carboxylesterase type B" evidence="4">
    <location>
        <begin position="11"/>
        <end position="179"/>
    </location>
</feature>
<organism evidence="5 6">
    <name type="scientific">Romanomermis culicivorax</name>
    <name type="common">Nematode worm</name>
    <dbReference type="NCBI Taxonomy" id="13658"/>
    <lineage>
        <taxon>Eukaryota</taxon>
        <taxon>Metazoa</taxon>
        <taxon>Ecdysozoa</taxon>
        <taxon>Nematoda</taxon>
        <taxon>Enoplea</taxon>
        <taxon>Dorylaimia</taxon>
        <taxon>Mermithida</taxon>
        <taxon>Mermithoidea</taxon>
        <taxon>Mermithidae</taxon>
        <taxon>Romanomermis</taxon>
    </lineage>
</organism>
<evidence type="ECO:0000256" key="1">
    <source>
        <dbReference type="ARBA" id="ARBA00005964"/>
    </source>
</evidence>
<evidence type="ECO:0000313" key="6">
    <source>
        <dbReference type="WBParaSite" id="nRc.2.0.1.t31055-RA"/>
    </source>
</evidence>
<feature type="region of interest" description="Disordered" evidence="2">
    <location>
        <begin position="1"/>
        <end position="20"/>
    </location>
</feature>
<dbReference type="InterPro" id="IPR051093">
    <property type="entry name" value="Neuroligin/BSAL"/>
</dbReference>
<keyword evidence="3" id="KW-0812">Transmembrane</keyword>
<dbReference type="PANTHER" id="PTHR43903">
    <property type="entry name" value="NEUROLIGIN"/>
    <property type="match status" value="1"/>
</dbReference>
<dbReference type="OMA" id="WASNTNE"/>